<dbReference type="OrthoDB" id="1247465at2"/>
<evidence type="ECO:0000256" key="1">
    <source>
        <dbReference type="SAM" id="SignalP"/>
    </source>
</evidence>
<name>A0A0F3KCL6_9GAMM</name>
<gene>
    <name evidence="3" type="ORF">VI08_16560</name>
</gene>
<dbReference type="Proteomes" id="UP000033651">
    <property type="component" value="Unassembled WGS sequence"/>
</dbReference>
<keyword evidence="4" id="KW-1185">Reference proteome</keyword>
<feature type="chain" id="PRO_5002462956" evidence="1">
    <location>
        <begin position="24"/>
        <end position="186"/>
    </location>
</feature>
<dbReference type="SMART" id="SM00867">
    <property type="entry name" value="YceI"/>
    <property type="match status" value="1"/>
</dbReference>
<keyword evidence="1" id="KW-0732">Signal</keyword>
<proteinExistence type="predicted"/>
<reference evidence="3 4" key="1">
    <citation type="submission" date="2015-03" db="EMBL/GenBank/DDBJ databases">
        <title>Draft genome sequence of Luteibacter yeojuensis strain SU11.</title>
        <authorList>
            <person name="Sulaiman J."/>
            <person name="Priya K."/>
            <person name="Chan K.-G."/>
        </authorList>
    </citation>
    <scope>NUCLEOTIDE SEQUENCE [LARGE SCALE GENOMIC DNA]</scope>
    <source>
        <strain evidence="3 4">SU11</strain>
    </source>
</reference>
<evidence type="ECO:0000313" key="4">
    <source>
        <dbReference type="Proteomes" id="UP000033651"/>
    </source>
</evidence>
<feature type="signal peptide" evidence="1">
    <location>
        <begin position="1"/>
        <end position="23"/>
    </location>
</feature>
<organism evidence="3 4">
    <name type="scientific">Luteibacter yeojuensis</name>
    <dbReference type="NCBI Taxonomy" id="345309"/>
    <lineage>
        <taxon>Bacteria</taxon>
        <taxon>Pseudomonadati</taxon>
        <taxon>Pseudomonadota</taxon>
        <taxon>Gammaproteobacteria</taxon>
        <taxon>Lysobacterales</taxon>
        <taxon>Rhodanobacteraceae</taxon>
        <taxon>Luteibacter</taxon>
    </lineage>
</organism>
<dbReference type="AlphaFoldDB" id="A0A0F3KCL6"/>
<sequence length="186" mass="19232">MTSPTRRLAALALALALPFAATAADYTVGPGSTLGFSGKFQGQQFDGSFGKFDAAISYDPANLATAKFDVTVDVATAKTGDSDRDKALPTADFFDASKFPKAHYVTTGFTKDAKGNVVANGTLTLHGVSKPLALKVVFNPAAGGARLSVTGSMKRLDYGVGSGDYKDTSTIADDVLVNGTLNLLPK</sequence>
<dbReference type="SUPFAM" id="SSF101874">
    <property type="entry name" value="YceI-like"/>
    <property type="match status" value="1"/>
</dbReference>
<comment type="caution">
    <text evidence="3">The sequence shown here is derived from an EMBL/GenBank/DDBJ whole genome shotgun (WGS) entry which is preliminary data.</text>
</comment>
<protein>
    <submittedName>
        <fullName evidence="3">Polyisoprenoid-binding protein</fullName>
    </submittedName>
</protein>
<feature type="domain" description="Lipid/polyisoprenoid-binding YceI-like" evidence="2">
    <location>
        <begin position="25"/>
        <end position="184"/>
    </location>
</feature>
<dbReference type="PANTHER" id="PTHR34406">
    <property type="entry name" value="PROTEIN YCEI"/>
    <property type="match status" value="1"/>
</dbReference>
<evidence type="ECO:0000313" key="3">
    <source>
        <dbReference type="EMBL" id="KJV28732.1"/>
    </source>
</evidence>
<dbReference type="EMBL" id="JZRB01000043">
    <property type="protein sequence ID" value="KJV28732.1"/>
    <property type="molecule type" value="Genomic_DNA"/>
</dbReference>
<dbReference type="PATRIC" id="fig|345309.4.peg.3093"/>
<dbReference type="Gene3D" id="2.40.128.110">
    <property type="entry name" value="Lipid/polyisoprenoid-binding, YceI-like"/>
    <property type="match status" value="1"/>
</dbReference>
<dbReference type="InterPro" id="IPR007372">
    <property type="entry name" value="Lipid/polyisoprenoid-bd_YceI"/>
</dbReference>
<dbReference type="PANTHER" id="PTHR34406:SF1">
    <property type="entry name" value="PROTEIN YCEI"/>
    <property type="match status" value="1"/>
</dbReference>
<dbReference type="RefSeq" id="WP_045830733.1">
    <property type="nucleotide sequence ID" value="NZ_JZRB01000043.1"/>
</dbReference>
<dbReference type="Pfam" id="PF04264">
    <property type="entry name" value="YceI"/>
    <property type="match status" value="1"/>
</dbReference>
<evidence type="ECO:0000259" key="2">
    <source>
        <dbReference type="SMART" id="SM00867"/>
    </source>
</evidence>
<accession>A0A0F3KCL6</accession>
<dbReference type="InterPro" id="IPR036761">
    <property type="entry name" value="TTHA0802/YceI-like_sf"/>
</dbReference>